<gene>
    <name evidence="2" type="ORF">B0T25DRAFT_343323</name>
</gene>
<comment type="caution">
    <text evidence="2">The sequence shown here is derived from an EMBL/GenBank/DDBJ whole genome shotgun (WGS) entry which is preliminary data.</text>
</comment>
<protein>
    <submittedName>
        <fullName evidence="2">Uncharacterized protein</fullName>
    </submittedName>
</protein>
<evidence type="ECO:0000256" key="1">
    <source>
        <dbReference type="SAM" id="Phobius"/>
    </source>
</evidence>
<accession>A0AAJ0H6D2</accession>
<keyword evidence="1" id="KW-0812">Transmembrane</keyword>
<keyword evidence="1" id="KW-1133">Transmembrane helix</keyword>
<evidence type="ECO:0000313" key="2">
    <source>
        <dbReference type="EMBL" id="KAK3341480.1"/>
    </source>
</evidence>
<name>A0AAJ0H6D2_9PEZI</name>
<proteinExistence type="predicted"/>
<evidence type="ECO:0000313" key="3">
    <source>
        <dbReference type="Proteomes" id="UP001275084"/>
    </source>
</evidence>
<sequence length="127" mass="13989">MSGFAARAIATLYLCTAPYAVALRWRQRRRIRRSRNSGGPTISLQHTPSSACGMSSPTFTLLSICPRPSQQARVVTEVAGYQIALSKSPARLSLLHLLRMQSGAQRKPLSLNDDRGTLMAVGWCNRF</sequence>
<organism evidence="2 3">
    <name type="scientific">Lasiosphaeria hispida</name>
    <dbReference type="NCBI Taxonomy" id="260671"/>
    <lineage>
        <taxon>Eukaryota</taxon>
        <taxon>Fungi</taxon>
        <taxon>Dikarya</taxon>
        <taxon>Ascomycota</taxon>
        <taxon>Pezizomycotina</taxon>
        <taxon>Sordariomycetes</taxon>
        <taxon>Sordariomycetidae</taxon>
        <taxon>Sordariales</taxon>
        <taxon>Lasiosphaeriaceae</taxon>
        <taxon>Lasiosphaeria</taxon>
    </lineage>
</organism>
<dbReference type="AlphaFoldDB" id="A0AAJ0H6D2"/>
<feature type="transmembrane region" description="Helical" evidence="1">
    <location>
        <begin position="6"/>
        <end position="25"/>
    </location>
</feature>
<keyword evidence="1" id="KW-0472">Membrane</keyword>
<dbReference type="Proteomes" id="UP001275084">
    <property type="component" value="Unassembled WGS sequence"/>
</dbReference>
<reference evidence="2" key="1">
    <citation type="journal article" date="2023" name="Mol. Phylogenet. Evol.">
        <title>Genome-scale phylogeny and comparative genomics of the fungal order Sordariales.</title>
        <authorList>
            <person name="Hensen N."/>
            <person name="Bonometti L."/>
            <person name="Westerberg I."/>
            <person name="Brannstrom I.O."/>
            <person name="Guillou S."/>
            <person name="Cros-Aarteil S."/>
            <person name="Calhoun S."/>
            <person name="Haridas S."/>
            <person name="Kuo A."/>
            <person name="Mondo S."/>
            <person name="Pangilinan J."/>
            <person name="Riley R."/>
            <person name="LaButti K."/>
            <person name="Andreopoulos B."/>
            <person name="Lipzen A."/>
            <person name="Chen C."/>
            <person name="Yan M."/>
            <person name="Daum C."/>
            <person name="Ng V."/>
            <person name="Clum A."/>
            <person name="Steindorff A."/>
            <person name="Ohm R.A."/>
            <person name="Martin F."/>
            <person name="Silar P."/>
            <person name="Natvig D.O."/>
            <person name="Lalanne C."/>
            <person name="Gautier V."/>
            <person name="Ament-Velasquez S.L."/>
            <person name="Kruys A."/>
            <person name="Hutchinson M.I."/>
            <person name="Powell A.J."/>
            <person name="Barry K."/>
            <person name="Miller A.N."/>
            <person name="Grigoriev I.V."/>
            <person name="Debuchy R."/>
            <person name="Gladieux P."/>
            <person name="Hiltunen Thoren M."/>
            <person name="Johannesson H."/>
        </authorList>
    </citation>
    <scope>NUCLEOTIDE SEQUENCE</scope>
    <source>
        <strain evidence="2">CBS 955.72</strain>
    </source>
</reference>
<keyword evidence="3" id="KW-1185">Reference proteome</keyword>
<dbReference type="EMBL" id="JAUIQD010000008">
    <property type="protein sequence ID" value="KAK3341480.1"/>
    <property type="molecule type" value="Genomic_DNA"/>
</dbReference>
<reference evidence="2" key="2">
    <citation type="submission" date="2023-06" db="EMBL/GenBank/DDBJ databases">
        <authorList>
            <consortium name="Lawrence Berkeley National Laboratory"/>
            <person name="Haridas S."/>
            <person name="Hensen N."/>
            <person name="Bonometti L."/>
            <person name="Westerberg I."/>
            <person name="Brannstrom I.O."/>
            <person name="Guillou S."/>
            <person name="Cros-Aarteil S."/>
            <person name="Calhoun S."/>
            <person name="Kuo A."/>
            <person name="Mondo S."/>
            <person name="Pangilinan J."/>
            <person name="Riley R."/>
            <person name="Labutti K."/>
            <person name="Andreopoulos B."/>
            <person name="Lipzen A."/>
            <person name="Chen C."/>
            <person name="Yanf M."/>
            <person name="Daum C."/>
            <person name="Ng V."/>
            <person name="Clum A."/>
            <person name="Steindorff A."/>
            <person name="Ohm R."/>
            <person name="Martin F."/>
            <person name="Silar P."/>
            <person name="Natvig D."/>
            <person name="Lalanne C."/>
            <person name="Gautier V."/>
            <person name="Ament-Velasquez S.L."/>
            <person name="Kruys A."/>
            <person name="Hutchinson M.I."/>
            <person name="Powell A.J."/>
            <person name="Barry K."/>
            <person name="Miller A.N."/>
            <person name="Grigoriev I.V."/>
            <person name="Debuchy R."/>
            <person name="Gladieux P."/>
            <person name="Thoren M.H."/>
            <person name="Johannesson H."/>
        </authorList>
    </citation>
    <scope>NUCLEOTIDE SEQUENCE</scope>
    <source>
        <strain evidence="2">CBS 955.72</strain>
    </source>
</reference>